<comment type="function">
    <text evidence="10">Possible subunit of a heme lyase.</text>
</comment>
<evidence type="ECO:0000256" key="1">
    <source>
        <dbReference type="ARBA" id="ARBA00010342"/>
    </source>
</evidence>
<evidence type="ECO:0000256" key="2">
    <source>
        <dbReference type="ARBA" id="ARBA00022617"/>
    </source>
</evidence>
<keyword evidence="5" id="KW-0677">Repeat</keyword>
<evidence type="ECO:0000256" key="3">
    <source>
        <dbReference type="ARBA" id="ARBA00022723"/>
    </source>
</evidence>
<feature type="transmembrane region" description="Helical" evidence="10">
    <location>
        <begin position="147"/>
        <end position="168"/>
    </location>
</feature>
<protein>
    <recommendedName>
        <fullName evidence="10">Cytochrome c-type biogenesis protein</fullName>
    </recommendedName>
</protein>
<dbReference type="RefSeq" id="WP_167605416.1">
    <property type="nucleotide sequence ID" value="NZ_SOYS01000001.1"/>
</dbReference>
<comment type="similarity">
    <text evidence="1 10">Belongs to the CcmH/CycL/Ccl2/NrfF family.</text>
</comment>
<dbReference type="Pfam" id="PF03918">
    <property type="entry name" value="CcmH"/>
    <property type="match status" value="1"/>
</dbReference>
<keyword evidence="14" id="KW-1185">Reference proteome</keyword>
<evidence type="ECO:0000256" key="9">
    <source>
        <dbReference type="PROSITE-ProRule" id="PRU00339"/>
    </source>
</evidence>
<name>A0ABX0VFA6_9ENTR</name>
<dbReference type="PROSITE" id="PS50005">
    <property type="entry name" value="TPR"/>
    <property type="match status" value="1"/>
</dbReference>
<evidence type="ECO:0000259" key="11">
    <source>
        <dbReference type="Pfam" id="PF03918"/>
    </source>
</evidence>
<feature type="signal peptide" evidence="10">
    <location>
        <begin position="1"/>
        <end position="19"/>
    </location>
</feature>
<dbReference type="InterPro" id="IPR056413">
    <property type="entry name" value="TPR_CcmH_CycH"/>
</dbReference>
<dbReference type="EMBL" id="SOYS01000001">
    <property type="protein sequence ID" value="NIY45969.1"/>
    <property type="molecule type" value="Genomic_DNA"/>
</dbReference>
<dbReference type="PROSITE" id="PS51257">
    <property type="entry name" value="PROKAR_LIPOPROTEIN"/>
    <property type="match status" value="1"/>
</dbReference>
<accession>A0ABX0VFA6</accession>
<evidence type="ECO:0000256" key="10">
    <source>
        <dbReference type="RuleBase" id="RU364112"/>
    </source>
</evidence>
<dbReference type="CDD" id="cd16378">
    <property type="entry name" value="CcmH_N"/>
    <property type="match status" value="1"/>
</dbReference>
<dbReference type="InterPro" id="IPR005616">
    <property type="entry name" value="CcmH/CycL/Ccl2/NrfF_N"/>
</dbReference>
<dbReference type="Gene3D" id="1.25.40.10">
    <property type="entry name" value="Tetratricopeptide repeat domain"/>
    <property type="match status" value="1"/>
</dbReference>
<sequence length="359" mass="40894">MTRVLLFIAALLFSFYACAAIDTYKFKDEAQEQQFRQLTEQLRCPKCQNNSIADSNAMIASDMRLKVYELMQQGKNKQQVIDYMVARYGNFVTYEPPVTPSTIILWLLPALFIIGGICVIVVRSRKRRVYFSEESEGRERCEPLPEASYWIFAPGAVVLIVISVGVYLKVSGLKQVREWQQVTQQTPRLLQRVMDPNAEPLDMEDMARLGLGLRTRLQQEPDNIEGWLMLGRIGMVLNNATTATQAFAHAYKLSPANGDVKLGYAEVLTRSIDPQDNLLGERLLRELLKSDHTNVRALSLFAFNAFEQQQYREAIGAWQIMLRILPANDQRRTVVERSIEQAKSQAGQTIIKPESVDKQ</sequence>
<keyword evidence="10" id="KW-0812">Transmembrane</keyword>
<dbReference type="InterPro" id="IPR011990">
    <property type="entry name" value="TPR-like_helical_dom_sf"/>
</dbReference>
<keyword evidence="6" id="KW-0201">Cytochrome c-type biogenesis</keyword>
<evidence type="ECO:0000256" key="8">
    <source>
        <dbReference type="ARBA" id="ARBA00023004"/>
    </source>
</evidence>
<evidence type="ECO:0000259" key="12">
    <source>
        <dbReference type="Pfam" id="PF23914"/>
    </source>
</evidence>
<feature type="domain" description="Cytochrome c-type biogenesis protein H TPR" evidence="12">
    <location>
        <begin position="175"/>
        <end position="332"/>
    </location>
</feature>
<dbReference type="InterPro" id="IPR019734">
    <property type="entry name" value="TPR_rpt"/>
</dbReference>
<gene>
    <name evidence="13" type="ORF">E2L00_00150</name>
</gene>
<evidence type="ECO:0000313" key="14">
    <source>
        <dbReference type="Proteomes" id="UP000697927"/>
    </source>
</evidence>
<evidence type="ECO:0000256" key="7">
    <source>
        <dbReference type="ARBA" id="ARBA00022803"/>
    </source>
</evidence>
<keyword evidence="7 9" id="KW-0802">TPR repeat</keyword>
<keyword evidence="10" id="KW-0472">Membrane</keyword>
<dbReference type="InterPro" id="IPR038297">
    <property type="entry name" value="CcmH/CycL/NrfF/Ccl2_sf"/>
</dbReference>
<dbReference type="Pfam" id="PF23914">
    <property type="entry name" value="TPR_CcmH_CycH"/>
    <property type="match status" value="1"/>
</dbReference>
<evidence type="ECO:0000256" key="4">
    <source>
        <dbReference type="ARBA" id="ARBA00022729"/>
    </source>
</evidence>
<feature type="domain" description="CcmH/CycL/Ccl2/NrfF N-terminal" evidence="11">
    <location>
        <begin position="8"/>
        <end position="132"/>
    </location>
</feature>
<organism evidence="13 14">
    <name type="scientific">Cedecea colo</name>
    <dbReference type="NCBI Taxonomy" id="2552946"/>
    <lineage>
        <taxon>Bacteria</taxon>
        <taxon>Pseudomonadati</taxon>
        <taxon>Pseudomonadota</taxon>
        <taxon>Gammaproteobacteria</taxon>
        <taxon>Enterobacterales</taxon>
        <taxon>Enterobacteriaceae</taxon>
        <taxon>Cedecea</taxon>
    </lineage>
</organism>
<keyword evidence="4 10" id="KW-0732">Signal</keyword>
<keyword evidence="2 10" id="KW-0349">Heme</keyword>
<comment type="caution">
    <text evidence="13">The sequence shown here is derived from an EMBL/GenBank/DDBJ whole genome shotgun (WGS) entry which is preliminary data.</text>
</comment>
<feature type="chain" id="PRO_5044979690" description="Cytochrome c-type biogenesis protein" evidence="10">
    <location>
        <begin position="20"/>
        <end position="359"/>
    </location>
</feature>
<dbReference type="Gene3D" id="1.10.8.640">
    <property type="entry name" value="Cytochrome C biogenesis protein"/>
    <property type="match status" value="1"/>
</dbReference>
<proteinExistence type="inferred from homology"/>
<feature type="transmembrane region" description="Helical" evidence="10">
    <location>
        <begin position="103"/>
        <end position="122"/>
    </location>
</feature>
<keyword evidence="10" id="KW-1133">Transmembrane helix</keyword>
<feature type="repeat" description="TPR" evidence="9">
    <location>
        <begin position="224"/>
        <end position="257"/>
    </location>
</feature>
<dbReference type="InterPro" id="IPR051263">
    <property type="entry name" value="C-type_cytochrome_biogenesis"/>
</dbReference>
<evidence type="ECO:0000256" key="6">
    <source>
        <dbReference type="ARBA" id="ARBA00022748"/>
    </source>
</evidence>
<keyword evidence="8 10" id="KW-0408">Iron</keyword>
<keyword evidence="3 10" id="KW-0479">Metal-binding</keyword>
<evidence type="ECO:0000256" key="5">
    <source>
        <dbReference type="ARBA" id="ARBA00022737"/>
    </source>
</evidence>
<dbReference type="SUPFAM" id="SSF48452">
    <property type="entry name" value="TPR-like"/>
    <property type="match status" value="1"/>
</dbReference>
<dbReference type="PANTHER" id="PTHR47870">
    <property type="entry name" value="CYTOCHROME C-TYPE BIOGENESIS PROTEIN CCMH"/>
    <property type="match status" value="1"/>
</dbReference>
<dbReference type="PANTHER" id="PTHR47870:SF1">
    <property type="entry name" value="CYTOCHROME C-TYPE BIOGENESIS PROTEIN CCMH"/>
    <property type="match status" value="1"/>
</dbReference>
<evidence type="ECO:0000313" key="13">
    <source>
        <dbReference type="EMBL" id="NIY45969.1"/>
    </source>
</evidence>
<dbReference type="Proteomes" id="UP000697927">
    <property type="component" value="Unassembled WGS sequence"/>
</dbReference>
<reference evidence="13 14" key="1">
    <citation type="journal article" date="2020" name="Microorganisms">
        <title>Polyphasic Characterisation of Cedecea colo sp. nov., a New Enteric Bacterium Isolated from the Koala Hindgut.</title>
        <authorList>
            <person name="Boath J.M."/>
            <person name="Dakhal S."/>
            <person name="Van T.T.H."/>
            <person name="Moore R.J."/>
            <person name="Dekiwadia C."/>
            <person name="Macreadie I.G."/>
        </authorList>
    </citation>
    <scope>NUCLEOTIDE SEQUENCE [LARGE SCALE GENOMIC DNA]</scope>
    <source>
        <strain evidence="13 14">ZA</strain>
    </source>
</reference>